<evidence type="ECO:0000313" key="1">
    <source>
        <dbReference type="EMBL" id="KAF0983368.1"/>
    </source>
</evidence>
<proteinExistence type="predicted"/>
<dbReference type="EMBL" id="VFQX01000006">
    <property type="protein sequence ID" value="KAF0983368.1"/>
    <property type="molecule type" value="Genomic_DNA"/>
</dbReference>
<comment type="caution">
    <text evidence="1">The sequence shown here is derived from an EMBL/GenBank/DDBJ whole genome shotgun (WGS) entry which is preliminary data.</text>
</comment>
<dbReference type="GeneID" id="68117648"/>
<dbReference type="VEuPathDB" id="AmoebaDB:NfTy_012120"/>
<dbReference type="RefSeq" id="XP_044568081.1">
    <property type="nucleotide sequence ID" value="XM_044700731.1"/>
</dbReference>
<dbReference type="OrthoDB" id="360540at2759"/>
<evidence type="ECO:0000313" key="2">
    <source>
        <dbReference type="Proteomes" id="UP000444721"/>
    </source>
</evidence>
<dbReference type="Proteomes" id="UP000444721">
    <property type="component" value="Unassembled WGS sequence"/>
</dbReference>
<keyword evidence="2" id="KW-1185">Reference proteome</keyword>
<organism evidence="1 2">
    <name type="scientific">Naegleria fowleri</name>
    <name type="common">Brain eating amoeba</name>
    <dbReference type="NCBI Taxonomy" id="5763"/>
    <lineage>
        <taxon>Eukaryota</taxon>
        <taxon>Discoba</taxon>
        <taxon>Heterolobosea</taxon>
        <taxon>Tetramitia</taxon>
        <taxon>Eutetramitia</taxon>
        <taxon>Vahlkampfiidae</taxon>
        <taxon>Naegleria</taxon>
    </lineage>
</organism>
<name>A0A6A5CCV7_NAEFO</name>
<reference evidence="1 2" key="1">
    <citation type="journal article" date="2019" name="Sci. Rep.">
        <title>Nanopore sequencing improves the draft genome of the human pathogenic amoeba Naegleria fowleri.</title>
        <authorList>
            <person name="Liechti N."/>
            <person name="Schurch N."/>
            <person name="Bruggmann R."/>
            <person name="Wittwer M."/>
        </authorList>
    </citation>
    <scope>NUCLEOTIDE SEQUENCE [LARGE SCALE GENOMIC DNA]</scope>
    <source>
        <strain evidence="1 2">ATCC 30894</strain>
    </source>
</reference>
<dbReference type="AlphaFoldDB" id="A0A6A5CCV7"/>
<dbReference type="VEuPathDB" id="AmoebaDB:NF0067960"/>
<dbReference type="VEuPathDB" id="AmoebaDB:FDP41_010433"/>
<accession>A0A6A5CCV7</accession>
<protein>
    <submittedName>
        <fullName evidence="1">Uncharacterized protein</fullName>
    </submittedName>
</protein>
<sequence>MINLNDIANVKLKHVEKPIEKSSLDYKKMSSSECSISWLQLENENLSRYRQNQILAQLDQWIPLVPSELTFDTLFIDIEKDVALLFIEYHEKLELFHQHSVVHPSDHTYCEADEFVNQLLNSMKKENSIQKLQQQIDECRLWNKQVRSPLFFKLSSRSPKDVTRMNDKNVDDLFEQDLNDHYTTELKKQIIPIEFYLSQELQQNFFKVYQDLIETYVDFWNESSPTKNKIALREWDPTIDIRFELRTFVVNSKLRACSQYNHVIYVEELEKYQFEIRALIHETIHYLQENFFKGVFTTYVADFVIYPKFF</sequence>
<gene>
    <name evidence="1" type="ORF">FDP41_010433</name>
</gene>